<dbReference type="AlphaFoldDB" id="A0A0A9WTS9"/>
<reference evidence="1" key="1">
    <citation type="journal article" date="2014" name="PLoS ONE">
        <title>Transcriptome-Based Identification of ABC Transporters in the Western Tarnished Plant Bug Lygus hesperus.</title>
        <authorList>
            <person name="Hull J.J."/>
            <person name="Chaney K."/>
            <person name="Geib S.M."/>
            <person name="Fabrick J.A."/>
            <person name="Brent C.S."/>
            <person name="Walsh D."/>
            <person name="Lavine L.C."/>
        </authorList>
    </citation>
    <scope>NUCLEOTIDE SEQUENCE</scope>
</reference>
<sequence length="395" mass="45059">MFKSASSYLRQTAPTCRIVSWSLNRAVERAMGHVKLDAEYSAPDFFADTEPNQFAPWPTHEKLAFGGDMIPTLVRLLNVSRREKPVLQLLRSLEHLLSDPEHCTVALRLDVLKALTSLLLQKSSAVKLWVMASLRVIAGNPNGKMEIVKRPIIMSEIIGNFQAPNRDLRQMAYTIMLRLSENWFAVEDLQKQDCIRLVLKSIFTLSSDDVFENRKSLVWLLDTLGNLIDHKIGVLKAIRYDLFELRWLLSCGMRDVEEAILNVFVRVSKDEVGRLGLRYKHVAKTMLSHFYDMVDEGGDPTQVGTMLMFSTLPNNERDDYYNMNTVTAVMEVFKEPTISNVSRLVLLKLLTNLAELPQGRSSIKEHLQFLITVPICDPIVQESVETLIKKVVWIP</sequence>
<dbReference type="EMBL" id="GBRD01000523">
    <property type="protein sequence ID" value="JAG65298.1"/>
    <property type="molecule type" value="Transcribed_RNA"/>
</dbReference>
<reference evidence="2" key="3">
    <citation type="submission" date="2014-09" db="EMBL/GenBank/DDBJ databases">
        <authorList>
            <person name="Magalhaes I.L.F."/>
            <person name="Oliveira U."/>
            <person name="Santos F.R."/>
            <person name="Vidigal T.H.D.A."/>
            <person name="Brescovit A.D."/>
            <person name="Santos A.J."/>
        </authorList>
    </citation>
    <scope>NUCLEOTIDE SEQUENCE</scope>
</reference>
<dbReference type="InterPro" id="IPR011989">
    <property type="entry name" value="ARM-like"/>
</dbReference>
<dbReference type="GO" id="GO:0008233">
    <property type="term" value="F:peptidase activity"/>
    <property type="evidence" value="ECO:0007669"/>
    <property type="project" value="UniProtKB-KW"/>
</dbReference>
<keyword evidence="1" id="KW-0378">Hydrolase</keyword>
<evidence type="ECO:0000313" key="1">
    <source>
        <dbReference type="EMBL" id="JAG09898.1"/>
    </source>
</evidence>
<organism evidence="1">
    <name type="scientific">Lygus hesperus</name>
    <name type="common">Western plant bug</name>
    <dbReference type="NCBI Taxonomy" id="30085"/>
    <lineage>
        <taxon>Eukaryota</taxon>
        <taxon>Metazoa</taxon>
        <taxon>Ecdysozoa</taxon>
        <taxon>Arthropoda</taxon>
        <taxon>Hexapoda</taxon>
        <taxon>Insecta</taxon>
        <taxon>Pterygota</taxon>
        <taxon>Neoptera</taxon>
        <taxon>Paraneoptera</taxon>
        <taxon>Hemiptera</taxon>
        <taxon>Heteroptera</taxon>
        <taxon>Panheteroptera</taxon>
        <taxon>Cimicomorpha</taxon>
        <taxon>Miridae</taxon>
        <taxon>Mirini</taxon>
        <taxon>Lygus</taxon>
    </lineage>
</organism>
<reference evidence="1" key="2">
    <citation type="submission" date="2014-07" db="EMBL/GenBank/DDBJ databases">
        <authorList>
            <person name="Hull J."/>
        </authorList>
    </citation>
    <scope>NUCLEOTIDE SEQUENCE</scope>
</reference>
<keyword evidence="1" id="KW-0645">Protease</keyword>
<dbReference type="InterPro" id="IPR016024">
    <property type="entry name" value="ARM-type_fold"/>
</dbReference>
<accession>A0A0A9WTS9</accession>
<name>A0A0A9WTS9_LYGHE</name>
<dbReference type="SUPFAM" id="SSF48371">
    <property type="entry name" value="ARM repeat"/>
    <property type="match status" value="1"/>
</dbReference>
<evidence type="ECO:0000313" key="2">
    <source>
        <dbReference type="EMBL" id="JAG65298.1"/>
    </source>
</evidence>
<dbReference type="GO" id="GO:0006508">
    <property type="term" value="P:proteolysis"/>
    <property type="evidence" value="ECO:0007669"/>
    <property type="project" value="UniProtKB-KW"/>
</dbReference>
<protein>
    <submittedName>
        <fullName evidence="1">ATP-dependent Clp protease proteolytic subunit 1</fullName>
    </submittedName>
</protein>
<dbReference type="Gene3D" id="1.25.10.10">
    <property type="entry name" value="Leucine-rich Repeat Variant"/>
    <property type="match status" value="1"/>
</dbReference>
<gene>
    <name evidence="1" type="primary">clpP1</name>
    <name evidence="1" type="ORF">CM83_1390</name>
</gene>
<proteinExistence type="predicted"/>
<dbReference type="EMBL" id="GBHO01033706">
    <property type="protein sequence ID" value="JAG09898.1"/>
    <property type="molecule type" value="Transcribed_RNA"/>
</dbReference>